<dbReference type="Gene3D" id="1.25.40.20">
    <property type="entry name" value="Ankyrin repeat-containing domain"/>
    <property type="match status" value="1"/>
</dbReference>
<evidence type="ECO:0000313" key="1">
    <source>
        <dbReference type="EMBL" id="TMW58656.1"/>
    </source>
</evidence>
<evidence type="ECO:0000313" key="2">
    <source>
        <dbReference type="Proteomes" id="UP000794436"/>
    </source>
</evidence>
<sequence>MNDAASSGHLHVVKFLHLHRLEGCTAEAMDGASENEELTVVRFLHANRKEGCTARAMDSAIRTGNLCMVKFLHENRQEGYHKAVLEMAVADSVEDSSLIQQYLQPEALKDMKAHREFLNEMNFQRLMKQGRFAVNKELQGQNDDDYDLSD</sequence>
<keyword evidence="2" id="KW-1185">Reference proteome</keyword>
<dbReference type="EMBL" id="SPLM01000111">
    <property type="protein sequence ID" value="TMW58656.1"/>
    <property type="molecule type" value="Genomic_DNA"/>
</dbReference>
<dbReference type="InterPro" id="IPR052050">
    <property type="entry name" value="SecEffector_AnkRepeat"/>
</dbReference>
<name>A0A8K1C8J7_PYTOL</name>
<proteinExistence type="predicted"/>
<gene>
    <name evidence="1" type="ORF">Poli38472_010215</name>
</gene>
<dbReference type="PANTHER" id="PTHR46586:SF3">
    <property type="entry name" value="ANKYRIN REPEAT-CONTAINING PROTEIN"/>
    <property type="match status" value="1"/>
</dbReference>
<reference evidence="1" key="1">
    <citation type="submission" date="2019-03" db="EMBL/GenBank/DDBJ databases">
        <title>Long read genome sequence of the mycoparasitic Pythium oligandrum ATCC 38472 isolated from sugarbeet rhizosphere.</title>
        <authorList>
            <person name="Gaulin E."/>
        </authorList>
    </citation>
    <scope>NUCLEOTIDE SEQUENCE</scope>
    <source>
        <strain evidence="1">ATCC 38472_TT</strain>
    </source>
</reference>
<accession>A0A8K1C8J7</accession>
<dbReference type="SUPFAM" id="SSF140860">
    <property type="entry name" value="Pseudo ankyrin repeat-like"/>
    <property type="match status" value="1"/>
</dbReference>
<protein>
    <submittedName>
        <fullName evidence="1">Uncharacterized protein</fullName>
    </submittedName>
</protein>
<dbReference type="OrthoDB" id="67499at2759"/>
<dbReference type="PANTHER" id="PTHR46586">
    <property type="entry name" value="ANKYRIN REPEAT-CONTAINING PROTEIN"/>
    <property type="match status" value="1"/>
</dbReference>
<dbReference type="InterPro" id="IPR036770">
    <property type="entry name" value="Ankyrin_rpt-contain_sf"/>
</dbReference>
<dbReference type="AlphaFoldDB" id="A0A8K1C8J7"/>
<dbReference type="Proteomes" id="UP000794436">
    <property type="component" value="Unassembled WGS sequence"/>
</dbReference>
<comment type="caution">
    <text evidence="1">The sequence shown here is derived from an EMBL/GenBank/DDBJ whole genome shotgun (WGS) entry which is preliminary data.</text>
</comment>
<organism evidence="1 2">
    <name type="scientific">Pythium oligandrum</name>
    <name type="common">Mycoparasitic fungus</name>
    <dbReference type="NCBI Taxonomy" id="41045"/>
    <lineage>
        <taxon>Eukaryota</taxon>
        <taxon>Sar</taxon>
        <taxon>Stramenopiles</taxon>
        <taxon>Oomycota</taxon>
        <taxon>Peronosporomycetes</taxon>
        <taxon>Pythiales</taxon>
        <taxon>Pythiaceae</taxon>
        <taxon>Pythium</taxon>
    </lineage>
</organism>